<accession>A0ABV7G375</accession>
<dbReference type="Proteomes" id="UP001595593">
    <property type="component" value="Unassembled WGS sequence"/>
</dbReference>
<dbReference type="EMBL" id="JBHRTN010000011">
    <property type="protein sequence ID" value="MFC3125946.1"/>
    <property type="molecule type" value="Genomic_DNA"/>
</dbReference>
<comment type="caution">
    <text evidence="2">The sequence shown here is derived from an EMBL/GenBank/DDBJ whole genome shotgun (WGS) entry which is preliminary data.</text>
</comment>
<gene>
    <name evidence="2" type="ORF">ACFOD4_12830</name>
</gene>
<feature type="chain" id="PRO_5045376712" evidence="1">
    <location>
        <begin position="24"/>
        <end position="104"/>
    </location>
</feature>
<sequence>MNASRTFLAAAALLGLAAGSAIAQPLAVTDRGENFTVTYDESYSGNIVGGGQVETRGNGNNLRIIHEDARYARHSAGVPVFEGGSEGNVVYLPAAPSATTLAAR</sequence>
<evidence type="ECO:0000256" key="1">
    <source>
        <dbReference type="SAM" id="SignalP"/>
    </source>
</evidence>
<evidence type="ECO:0000313" key="3">
    <source>
        <dbReference type="Proteomes" id="UP001595593"/>
    </source>
</evidence>
<evidence type="ECO:0000313" key="2">
    <source>
        <dbReference type="EMBL" id="MFC3125946.1"/>
    </source>
</evidence>
<organism evidence="2 3">
    <name type="scientific">Teichococcus globiformis</name>
    <dbReference type="NCBI Taxonomy" id="2307229"/>
    <lineage>
        <taxon>Bacteria</taxon>
        <taxon>Pseudomonadati</taxon>
        <taxon>Pseudomonadota</taxon>
        <taxon>Alphaproteobacteria</taxon>
        <taxon>Acetobacterales</taxon>
        <taxon>Roseomonadaceae</taxon>
        <taxon>Roseomonas</taxon>
    </lineage>
</organism>
<protein>
    <submittedName>
        <fullName evidence="2">Uncharacterized protein</fullName>
    </submittedName>
</protein>
<reference evidence="3" key="1">
    <citation type="journal article" date="2019" name="Int. J. Syst. Evol. Microbiol.">
        <title>The Global Catalogue of Microorganisms (GCM) 10K type strain sequencing project: providing services to taxonomists for standard genome sequencing and annotation.</title>
        <authorList>
            <consortium name="The Broad Institute Genomics Platform"/>
            <consortium name="The Broad Institute Genome Sequencing Center for Infectious Disease"/>
            <person name="Wu L."/>
            <person name="Ma J."/>
        </authorList>
    </citation>
    <scope>NUCLEOTIDE SEQUENCE [LARGE SCALE GENOMIC DNA]</scope>
    <source>
        <strain evidence="3">KCTC 52094</strain>
    </source>
</reference>
<name>A0ABV7G375_9PROT</name>
<feature type="signal peptide" evidence="1">
    <location>
        <begin position="1"/>
        <end position="23"/>
    </location>
</feature>
<keyword evidence="1" id="KW-0732">Signal</keyword>
<proteinExistence type="predicted"/>
<dbReference type="RefSeq" id="WP_379596996.1">
    <property type="nucleotide sequence ID" value="NZ_JBHRTN010000011.1"/>
</dbReference>
<keyword evidence="3" id="KW-1185">Reference proteome</keyword>